<accession>A0A0E9RGH1</accession>
<reference evidence="1" key="2">
    <citation type="journal article" date="2015" name="Fish Shellfish Immunol.">
        <title>Early steps in the European eel (Anguilla anguilla)-Vibrio vulnificus interaction in the gills: Role of the RtxA13 toxin.</title>
        <authorList>
            <person name="Callol A."/>
            <person name="Pajuelo D."/>
            <person name="Ebbesson L."/>
            <person name="Teles M."/>
            <person name="MacKenzie S."/>
            <person name="Amaro C."/>
        </authorList>
    </citation>
    <scope>NUCLEOTIDE SEQUENCE</scope>
</reference>
<protein>
    <submittedName>
        <fullName evidence="1">Uncharacterized protein</fullName>
    </submittedName>
</protein>
<name>A0A0E9RGH1_ANGAN</name>
<reference evidence="1" key="1">
    <citation type="submission" date="2014-11" db="EMBL/GenBank/DDBJ databases">
        <authorList>
            <person name="Amaro Gonzalez C."/>
        </authorList>
    </citation>
    <scope>NUCLEOTIDE SEQUENCE</scope>
</reference>
<evidence type="ECO:0000313" key="1">
    <source>
        <dbReference type="EMBL" id="JAH27565.1"/>
    </source>
</evidence>
<proteinExistence type="predicted"/>
<dbReference type="EMBL" id="GBXM01081012">
    <property type="protein sequence ID" value="JAH27565.1"/>
    <property type="molecule type" value="Transcribed_RNA"/>
</dbReference>
<sequence>MEELVDAGVV</sequence>
<organism evidence="1">
    <name type="scientific">Anguilla anguilla</name>
    <name type="common">European freshwater eel</name>
    <name type="synonym">Muraena anguilla</name>
    <dbReference type="NCBI Taxonomy" id="7936"/>
    <lineage>
        <taxon>Eukaryota</taxon>
        <taxon>Metazoa</taxon>
        <taxon>Chordata</taxon>
        <taxon>Craniata</taxon>
        <taxon>Vertebrata</taxon>
        <taxon>Euteleostomi</taxon>
        <taxon>Actinopterygii</taxon>
        <taxon>Neopterygii</taxon>
        <taxon>Teleostei</taxon>
        <taxon>Anguilliformes</taxon>
        <taxon>Anguillidae</taxon>
        <taxon>Anguilla</taxon>
    </lineage>
</organism>